<dbReference type="SUPFAM" id="SSF53850">
    <property type="entry name" value="Periplasmic binding protein-like II"/>
    <property type="match status" value="1"/>
</dbReference>
<organism evidence="4 5">
    <name type="scientific">Brucella tritici</name>
    <dbReference type="NCBI Taxonomy" id="94626"/>
    <lineage>
        <taxon>Bacteria</taxon>
        <taxon>Pseudomonadati</taxon>
        <taxon>Pseudomonadota</taxon>
        <taxon>Alphaproteobacteria</taxon>
        <taxon>Hyphomicrobiales</taxon>
        <taxon>Brucellaceae</taxon>
        <taxon>Brucella/Ochrobactrum group</taxon>
        <taxon>Brucella</taxon>
    </lineage>
</organism>
<dbReference type="InterPro" id="IPR001638">
    <property type="entry name" value="Solute-binding_3/MltF_N"/>
</dbReference>
<evidence type="ECO:0000313" key="5">
    <source>
        <dbReference type="Proteomes" id="UP000460650"/>
    </source>
</evidence>
<proteinExistence type="predicted"/>
<evidence type="ECO:0000256" key="2">
    <source>
        <dbReference type="SAM" id="SignalP"/>
    </source>
</evidence>
<sequence length="265" mass="28070">MMWKNLALASIMAMGISTASAAGEELRIGTEGAYPPWSMADAQGNVTGYDADVGKLVCAKMAVKCTFVVQAFDGLIPALRAHQIDAIISGMSITNERKKEIAFSKGYGDVPNFFVAPKGSPVAALTDFDGLMKALADKRIGVQSGTTHARYIAKHLPDADLKTYDTLEQMQIDMASGRIDAFFSDVSAADDFLGKPDGAGFRRVEVRIDSASDETLGDAAGIGLRKEDSALKSKIDGALCAAIADGSIGKASVTWFKMDISKPCK</sequence>
<dbReference type="EMBL" id="WBVY01000013">
    <property type="protein sequence ID" value="KAB2654606.1"/>
    <property type="molecule type" value="Genomic_DNA"/>
</dbReference>
<gene>
    <name evidence="4" type="ORF">F9K94_23850</name>
</gene>
<evidence type="ECO:0000313" key="4">
    <source>
        <dbReference type="EMBL" id="KAB2654606.1"/>
    </source>
</evidence>
<dbReference type="AlphaFoldDB" id="A0A7V7VQ88"/>
<accession>A0A7V7VQ88</accession>
<feature type="signal peptide" evidence="2">
    <location>
        <begin position="1"/>
        <end position="21"/>
    </location>
</feature>
<dbReference type="Gene3D" id="3.40.190.10">
    <property type="entry name" value="Periplasmic binding protein-like II"/>
    <property type="match status" value="2"/>
</dbReference>
<comment type="caution">
    <text evidence="4">The sequence shown here is derived from an EMBL/GenBank/DDBJ whole genome shotgun (WGS) entry which is preliminary data.</text>
</comment>
<keyword evidence="1 2" id="KW-0732">Signal</keyword>
<protein>
    <submittedName>
        <fullName evidence="4">Transporter substrate-binding domain-containing protein</fullName>
    </submittedName>
</protein>
<evidence type="ECO:0000259" key="3">
    <source>
        <dbReference type="SMART" id="SM00062"/>
    </source>
</evidence>
<evidence type="ECO:0000256" key="1">
    <source>
        <dbReference type="ARBA" id="ARBA00022729"/>
    </source>
</evidence>
<dbReference type="PANTHER" id="PTHR35936:SF17">
    <property type="entry name" value="ARGININE-BINDING EXTRACELLULAR PROTEIN ARTP"/>
    <property type="match status" value="1"/>
</dbReference>
<reference evidence="4 5" key="1">
    <citation type="submission" date="2019-09" db="EMBL/GenBank/DDBJ databases">
        <title>Taxonomic organization of the family Brucellaceae based on a phylogenomic approach.</title>
        <authorList>
            <person name="Leclercq S."/>
            <person name="Cloeckaert A."/>
            <person name="Zygmunt M.S."/>
        </authorList>
    </citation>
    <scope>NUCLEOTIDE SEQUENCE [LARGE SCALE GENOMIC DNA]</scope>
    <source>
        <strain evidence="4 5">TA93</strain>
    </source>
</reference>
<feature type="domain" description="Solute-binding protein family 3/N-terminal" evidence="3">
    <location>
        <begin position="25"/>
        <end position="259"/>
    </location>
</feature>
<dbReference type="SMART" id="SM00062">
    <property type="entry name" value="PBPb"/>
    <property type="match status" value="1"/>
</dbReference>
<dbReference type="Pfam" id="PF00497">
    <property type="entry name" value="SBP_bac_3"/>
    <property type="match status" value="1"/>
</dbReference>
<name>A0A7V7VQ88_9HYPH</name>
<dbReference type="PANTHER" id="PTHR35936">
    <property type="entry name" value="MEMBRANE-BOUND LYTIC MUREIN TRANSGLYCOSYLASE F"/>
    <property type="match status" value="1"/>
</dbReference>
<feature type="chain" id="PRO_5031413178" evidence="2">
    <location>
        <begin position="22"/>
        <end position="265"/>
    </location>
</feature>
<dbReference type="Proteomes" id="UP000460650">
    <property type="component" value="Unassembled WGS sequence"/>
</dbReference>